<dbReference type="GeneID" id="56137968"/>
<sequence>MYNSTFRERPLRTNAPVQPNKGVMMDNKRISEIVDEEMIKQDANRYRNMRKILTIPKSIADELDEIFITFIREQHSSSVWHFLWRAEEIDWEIGEQLSALLPDENQVNIAVAYLAGKALGVDLVEVVEE</sequence>
<evidence type="ECO:0000313" key="2">
    <source>
        <dbReference type="EMBL" id="QGJ84944.1"/>
    </source>
</evidence>
<evidence type="ECO:0000256" key="1">
    <source>
        <dbReference type="SAM" id="MobiDB-lite"/>
    </source>
</evidence>
<evidence type="ECO:0000313" key="3">
    <source>
        <dbReference type="Proteomes" id="UP000422881"/>
    </source>
</evidence>
<organism evidence="2 3">
    <name type="scientific">Lactococcus phage P1048</name>
    <dbReference type="NCBI Taxonomy" id="2662295"/>
    <lineage>
        <taxon>Viruses</taxon>
        <taxon>Duplodnaviria</taxon>
        <taxon>Heunggongvirae</taxon>
        <taxon>Uroviricota</taxon>
        <taxon>Caudoviricetes</taxon>
        <taxon>Audreyjarvisvirus</taxon>
        <taxon>Audreyjarvisvirus P1048</taxon>
    </lineage>
</organism>
<feature type="compositionally biased region" description="Basic and acidic residues" evidence="1">
    <location>
        <begin position="1"/>
        <end position="11"/>
    </location>
</feature>
<evidence type="ECO:0008006" key="4">
    <source>
        <dbReference type="Google" id="ProtNLM"/>
    </source>
</evidence>
<reference evidence="2 3" key="1">
    <citation type="submission" date="2019-10" db="EMBL/GenBank/DDBJ databases">
        <authorList>
            <person name="Brinks E."/>
        </authorList>
    </citation>
    <scope>NUCLEOTIDE SEQUENCE [LARGE SCALE GENOMIC DNA]</scope>
</reference>
<protein>
    <recommendedName>
        <fullName evidence="4">Phage protein</fullName>
    </recommendedName>
</protein>
<name>A0A649V274_9CAUD</name>
<keyword evidence="3" id="KW-1185">Reference proteome</keyword>
<dbReference type="KEGG" id="vg:56137968"/>
<accession>A0A649V274</accession>
<feature type="region of interest" description="Disordered" evidence="1">
    <location>
        <begin position="1"/>
        <end position="20"/>
    </location>
</feature>
<dbReference type="EMBL" id="MN552145">
    <property type="protein sequence ID" value="QGJ84944.1"/>
    <property type="molecule type" value="Genomic_DNA"/>
</dbReference>
<proteinExistence type="predicted"/>
<dbReference type="Proteomes" id="UP000422881">
    <property type="component" value="Segment"/>
</dbReference>
<dbReference type="RefSeq" id="YP_009905582.1">
    <property type="nucleotide sequence ID" value="NC_049857.1"/>
</dbReference>